<organism evidence="7">
    <name type="scientific">marine sediment metagenome</name>
    <dbReference type="NCBI Taxonomy" id="412755"/>
    <lineage>
        <taxon>unclassified sequences</taxon>
        <taxon>metagenomes</taxon>
        <taxon>ecological metagenomes</taxon>
    </lineage>
</organism>
<evidence type="ECO:0000256" key="4">
    <source>
        <dbReference type="ARBA" id="ARBA00023136"/>
    </source>
</evidence>
<dbReference type="Gene3D" id="3.40.50.300">
    <property type="entry name" value="P-loop containing nucleotide triphosphate hydrolases"/>
    <property type="match status" value="1"/>
</dbReference>
<gene>
    <name evidence="7" type="ORF">S01H4_36082</name>
</gene>
<evidence type="ECO:0000313" key="7">
    <source>
        <dbReference type="EMBL" id="GAG83790.1"/>
    </source>
</evidence>
<name>X1AM59_9ZZZZ</name>
<evidence type="ECO:0000259" key="6">
    <source>
        <dbReference type="PROSITE" id="PS50929"/>
    </source>
</evidence>
<dbReference type="GO" id="GO:0005524">
    <property type="term" value="F:ATP binding"/>
    <property type="evidence" value="ECO:0007669"/>
    <property type="project" value="InterPro"/>
</dbReference>
<proteinExistence type="predicted"/>
<dbReference type="SUPFAM" id="SSF52540">
    <property type="entry name" value="P-loop containing nucleoside triphosphate hydrolases"/>
    <property type="match status" value="1"/>
</dbReference>
<keyword evidence="3 5" id="KW-1133">Transmembrane helix</keyword>
<dbReference type="Pfam" id="PF00005">
    <property type="entry name" value="ABC_tran"/>
    <property type="match status" value="1"/>
</dbReference>
<dbReference type="InterPro" id="IPR039421">
    <property type="entry name" value="Type_1_exporter"/>
</dbReference>
<reference evidence="7" key="1">
    <citation type="journal article" date="2014" name="Front. Microbiol.">
        <title>High frequency of phylogenetically diverse reductive dehalogenase-homologous genes in deep subseafloor sedimentary metagenomes.</title>
        <authorList>
            <person name="Kawai M."/>
            <person name="Futagami T."/>
            <person name="Toyoda A."/>
            <person name="Takaki Y."/>
            <person name="Nishi S."/>
            <person name="Hori S."/>
            <person name="Arai W."/>
            <person name="Tsubouchi T."/>
            <person name="Morono Y."/>
            <person name="Uchiyama I."/>
            <person name="Ito T."/>
            <person name="Fujiyama A."/>
            <person name="Inagaki F."/>
            <person name="Takami H."/>
        </authorList>
    </citation>
    <scope>NUCLEOTIDE SEQUENCE</scope>
    <source>
        <strain evidence="7">Expedition CK06-06</strain>
    </source>
</reference>
<dbReference type="PROSITE" id="PS50929">
    <property type="entry name" value="ABC_TM1F"/>
    <property type="match status" value="1"/>
</dbReference>
<dbReference type="EMBL" id="BART01019250">
    <property type="protein sequence ID" value="GAG83790.1"/>
    <property type="molecule type" value="Genomic_DNA"/>
</dbReference>
<keyword evidence="2 5" id="KW-0812">Transmembrane</keyword>
<dbReference type="GO" id="GO:0016887">
    <property type="term" value="F:ATP hydrolysis activity"/>
    <property type="evidence" value="ECO:0007669"/>
    <property type="project" value="InterPro"/>
</dbReference>
<protein>
    <recommendedName>
        <fullName evidence="6">ABC transmembrane type-1 domain-containing protein</fullName>
    </recommendedName>
</protein>
<dbReference type="PANTHER" id="PTHR43394">
    <property type="entry name" value="ATP-DEPENDENT PERMEASE MDL1, MITOCHONDRIAL"/>
    <property type="match status" value="1"/>
</dbReference>
<evidence type="ECO:0000256" key="2">
    <source>
        <dbReference type="ARBA" id="ARBA00022692"/>
    </source>
</evidence>
<comment type="caution">
    <text evidence="7">The sequence shown here is derived from an EMBL/GenBank/DDBJ whole genome shotgun (WGS) entry which is preliminary data.</text>
</comment>
<keyword evidence="4 5" id="KW-0472">Membrane</keyword>
<dbReference type="AlphaFoldDB" id="X1AM59"/>
<dbReference type="GO" id="GO:0015421">
    <property type="term" value="F:ABC-type oligopeptide transporter activity"/>
    <property type="evidence" value="ECO:0007669"/>
    <property type="project" value="TreeGrafter"/>
</dbReference>
<comment type="subcellular location">
    <subcellularLocation>
        <location evidence="1">Membrane</location>
        <topology evidence="1">Multi-pass membrane protein</topology>
    </subcellularLocation>
</comment>
<evidence type="ECO:0000256" key="5">
    <source>
        <dbReference type="SAM" id="Phobius"/>
    </source>
</evidence>
<feature type="domain" description="ABC transmembrane type-1" evidence="6">
    <location>
        <begin position="1"/>
        <end position="119"/>
    </location>
</feature>
<accession>X1AM59</accession>
<dbReference type="Gene3D" id="1.20.1560.10">
    <property type="entry name" value="ABC transporter type 1, transmembrane domain"/>
    <property type="match status" value="1"/>
</dbReference>
<evidence type="ECO:0000256" key="1">
    <source>
        <dbReference type="ARBA" id="ARBA00004141"/>
    </source>
</evidence>
<dbReference type="PANTHER" id="PTHR43394:SF1">
    <property type="entry name" value="ATP-BINDING CASSETTE SUB-FAMILY B MEMBER 10, MITOCHONDRIAL"/>
    <property type="match status" value="1"/>
</dbReference>
<evidence type="ECO:0000256" key="3">
    <source>
        <dbReference type="ARBA" id="ARBA00022989"/>
    </source>
</evidence>
<sequence length="241" mass="26930">MSFRKVHASVNAAMAESVNGIQVSKSFGAESDSLEDFKVINEKHYRAGFRRTASMMLFFPFVGLLSAMATVAVLYVGGQAALSGQGLITAAYLYIFIRYLTNFFFPVTQLISFYAQIQSGFAAFERILQVIDEEPSVKDQGNIVKEELKGKIEFQDVDFSYVEDAPVLNNFSLTIKPGEHLAIVGHTGAGKTSIISLLTRFYEFQDGKILIVCTLFKNRTFIDYDNPVSIFHGRKAVCYYN</sequence>
<feature type="transmembrane region" description="Helical" evidence="5">
    <location>
        <begin position="56"/>
        <end position="76"/>
    </location>
</feature>
<dbReference type="InterPro" id="IPR036640">
    <property type="entry name" value="ABC1_TM_sf"/>
</dbReference>
<dbReference type="InterPro" id="IPR003439">
    <property type="entry name" value="ABC_transporter-like_ATP-bd"/>
</dbReference>
<dbReference type="InterPro" id="IPR011527">
    <property type="entry name" value="ABC1_TM_dom"/>
</dbReference>
<dbReference type="Pfam" id="PF00664">
    <property type="entry name" value="ABC_membrane"/>
    <property type="match status" value="1"/>
</dbReference>
<dbReference type="SUPFAM" id="SSF90123">
    <property type="entry name" value="ABC transporter transmembrane region"/>
    <property type="match status" value="1"/>
</dbReference>
<dbReference type="GO" id="GO:0016020">
    <property type="term" value="C:membrane"/>
    <property type="evidence" value="ECO:0007669"/>
    <property type="project" value="UniProtKB-SubCell"/>
</dbReference>
<dbReference type="InterPro" id="IPR027417">
    <property type="entry name" value="P-loop_NTPase"/>
</dbReference>